<feature type="region of interest" description="Disordered" evidence="1">
    <location>
        <begin position="52"/>
        <end position="109"/>
    </location>
</feature>
<dbReference type="AlphaFoldDB" id="A0A9P8A043"/>
<evidence type="ECO:0000259" key="2">
    <source>
        <dbReference type="PROSITE" id="PS50800"/>
    </source>
</evidence>
<sequence>MQLSPFYSPFAMVSLSNRRKADLKDLATSLGLSSEGMREDLVERIRNHIATSGSSALSAQIRDDSPDISTRRTTTTTIKTPSSTSKSTPIKKPKKTVTVDDDDDLDNLEDEHPLQEHNVRQFMEHMQGELHQASNLAHQLEDTLHAKFTTGNLAAGRDAVTTTTRFGNRHYADGQDDDQEGDGGRIRRRRESHVDHTGHRPHSHHHRHQPGFAGWCRHIAGKLQHCVYDCKTIMIVSRYARRQCSKVQELGSTSTGLVWLAFLFELAVFVSGAHSWHSLHQHETTGFLPCLSFLKSWPNFLQPFFSYYTTLFLLPTLLSQLFNNNNNNNNNSRAKTSAPSALSFFVFKFALTYFLSQSTGQRSLLGGQVTDHDGLWAGCRYISDVFRYIPHALGLTTAGIGSVLSLAETIVSSPLSASLSSRRLSR</sequence>
<dbReference type="SUPFAM" id="SSF68906">
    <property type="entry name" value="SAP domain"/>
    <property type="match status" value="1"/>
</dbReference>
<feature type="region of interest" description="Disordered" evidence="1">
    <location>
        <begin position="190"/>
        <end position="209"/>
    </location>
</feature>
<dbReference type="InterPro" id="IPR003034">
    <property type="entry name" value="SAP_dom"/>
</dbReference>
<feature type="compositionally biased region" description="Low complexity" evidence="1">
    <location>
        <begin position="67"/>
        <end position="88"/>
    </location>
</feature>
<gene>
    <name evidence="3" type="ORF">KVV02_004569</name>
</gene>
<dbReference type="InterPro" id="IPR036361">
    <property type="entry name" value="SAP_dom_sf"/>
</dbReference>
<evidence type="ECO:0000313" key="3">
    <source>
        <dbReference type="EMBL" id="KAG9320036.1"/>
    </source>
</evidence>
<dbReference type="GO" id="GO:0016020">
    <property type="term" value="C:membrane"/>
    <property type="evidence" value="ECO:0007669"/>
    <property type="project" value="TreeGrafter"/>
</dbReference>
<reference evidence="3" key="1">
    <citation type="submission" date="2021-07" db="EMBL/GenBank/DDBJ databases">
        <title>Draft genome of Mortierella alpina, strain LL118, isolated from an aspen leaf litter sample.</title>
        <authorList>
            <person name="Yang S."/>
            <person name="Vinatzer B.A."/>
        </authorList>
    </citation>
    <scope>NUCLEOTIDE SEQUENCE</scope>
    <source>
        <strain evidence="3">LL118</strain>
    </source>
</reference>
<evidence type="ECO:0000256" key="1">
    <source>
        <dbReference type="SAM" id="MobiDB-lite"/>
    </source>
</evidence>
<dbReference type="PROSITE" id="PS50800">
    <property type="entry name" value="SAP"/>
    <property type="match status" value="1"/>
</dbReference>
<feature type="compositionally biased region" description="Acidic residues" evidence="1">
    <location>
        <begin position="99"/>
        <end position="109"/>
    </location>
</feature>
<organism evidence="3 4">
    <name type="scientific">Mortierella alpina</name>
    <name type="common">Oleaginous fungus</name>
    <name type="synonym">Mortierella renispora</name>
    <dbReference type="NCBI Taxonomy" id="64518"/>
    <lineage>
        <taxon>Eukaryota</taxon>
        <taxon>Fungi</taxon>
        <taxon>Fungi incertae sedis</taxon>
        <taxon>Mucoromycota</taxon>
        <taxon>Mortierellomycotina</taxon>
        <taxon>Mortierellomycetes</taxon>
        <taxon>Mortierellales</taxon>
        <taxon>Mortierellaceae</taxon>
        <taxon>Mortierella</taxon>
    </lineage>
</organism>
<dbReference type="InterPro" id="IPR038872">
    <property type="entry name" value="Put_GTT3"/>
</dbReference>
<feature type="domain" description="SAP" evidence="2">
    <location>
        <begin position="15"/>
        <end position="49"/>
    </location>
</feature>
<dbReference type="Proteomes" id="UP000717515">
    <property type="component" value="Unassembled WGS sequence"/>
</dbReference>
<evidence type="ECO:0000313" key="4">
    <source>
        <dbReference type="Proteomes" id="UP000717515"/>
    </source>
</evidence>
<feature type="compositionally biased region" description="Basic residues" evidence="1">
    <location>
        <begin position="199"/>
        <end position="209"/>
    </location>
</feature>
<feature type="region of interest" description="Disordered" evidence="1">
    <location>
        <begin position="164"/>
        <end position="185"/>
    </location>
</feature>
<dbReference type="Pfam" id="PF02037">
    <property type="entry name" value="SAP"/>
    <property type="match status" value="1"/>
</dbReference>
<proteinExistence type="predicted"/>
<dbReference type="EMBL" id="JAIFTL010000337">
    <property type="protein sequence ID" value="KAG9320036.1"/>
    <property type="molecule type" value="Genomic_DNA"/>
</dbReference>
<name>A0A9P8A043_MORAP</name>
<dbReference type="PANTHER" id="PTHR41807">
    <property type="entry name" value="GLUTATHIONE TRANSFERASE 3"/>
    <property type="match status" value="1"/>
</dbReference>
<accession>A0A9P8A043</accession>
<dbReference type="PANTHER" id="PTHR41807:SF1">
    <property type="entry name" value="GLUTATHIONE TRANSFERASE 3"/>
    <property type="match status" value="1"/>
</dbReference>
<protein>
    <recommendedName>
        <fullName evidence="2">SAP domain-containing protein</fullName>
    </recommendedName>
</protein>
<comment type="caution">
    <text evidence="3">The sequence shown here is derived from an EMBL/GenBank/DDBJ whole genome shotgun (WGS) entry which is preliminary data.</text>
</comment>